<reference evidence="10 11" key="1">
    <citation type="journal article" date="2020" name="Nat. Commun.">
        <title>Genome of Tripterygium wilfordii and identification of cytochrome P450 involved in triptolide biosynthesis.</title>
        <authorList>
            <person name="Tu L."/>
            <person name="Su P."/>
            <person name="Zhang Z."/>
            <person name="Gao L."/>
            <person name="Wang J."/>
            <person name="Hu T."/>
            <person name="Zhou J."/>
            <person name="Zhang Y."/>
            <person name="Zhao Y."/>
            <person name="Liu Y."/>
            <person name="Song Y."/>
            <person name="Tong Y."/>
            <person name="Lu Y."/>
            <person name="Yang J."/>
            <person name="Xu C."/>
            <person name="Jia M."/>
            <person name="Peters R.J."/>
            <person name="Huang L."/>
            <person name="Gao W."/>
        </authorList>
    </citation>
    <scope>NUCLEOTIDE SEQUENCE [LARGE SCALE GENOMIC DNA]</scope>
    <source>
        <strain evidence="11">cv. XIE 37</strain>
        <tissue evidence="10">Leaf</tissue>
    </source>
</reference>
<feature type="transmembrane region" description="Helical" evidence="8">
    <location>
        <begin position="444"/>
        <end position="470"/>
    </location>
</feature>
<feature type="transmembrane region" description="Helical" evidence="8">
    <location>
        <begin position="409"/>
        <end position="432"/>
    </location>
</feature>
<dbReference type="Pfam" id="PF00005">
    <property type="entry name" value="ABC_tran"/>
    <property type="match status" value="1"/>
</dbReference>
<dbReference type="AlphaFoldDB" id="A0A7J7C3E0"/>
<evidence type="ECO:0000313" key="11">
    <source>
        <dbReference type="Proteomes" id="UP000593562"/>
    </source>
</evidence>
<evidence type="ECO:0000256" key="3">
    <source>
        <dbReference type="ARBA" id="ARBA00022692"/>
    </source>
</evidence>
<keyword evidence="2" id="KW-0813">Transport</keyword>
<comment type="subcellular location">
    <subcellularLocation>
        <location evidence="1">Membrane</location>
        <topology evidence="1">Multi-pass membrane protein</topology>
    </subcellularLocation>
</comment>
<dbReference type="Proteomes" id="UP000593562">
    <property type="component" value="Unassembled WGS sequence"/>
</dbReference>
<dbReference type="InterPro" id="IPR043926">
    <property type="entry name" value="ABCG_dom"/>
</dbReference>
<comment type="caution">
    <text evidence="10">The sequence shown here is derived from an EMBL/GenBank/DDBJ whole genome shotgun (WGS) entry which is preliminary data.</text>
</comment>
<sequence>MENQSHTEDPKPLNIFKRARAPVTLTFEDVKHRISKKRRSFFCNSTKSEDRLILSGASGAVLPGEMLVILGPSGSGKTTLLTALGGRLGGKTSGRIIYNGKPFSAAIKQNMGFVAQINYFYPHLTVHETLVFAALLRLPGNLAKEEKLLQVEAMINQLGLNQCKNTIVGGKFVRGISGGERKRLGIGEEMLRNPSLLFLDEPTSGLDSTIASRIVSLLWRLAKGGRTIVTTIHQPSSRLFYMFDKILLLSDGRTVYLGKGEHVMDYFASIGYAPSVVMNPSDFLLDLANVELQGIGNFSDITASEDEEIGLWSTSWQQQFLVLLKRSLKERRHQSYSRLKIGQVLAISFLTGLLWWQSTDLQNQVGLLFFYIKFGGFFSLTRNVFTFPRERLMLTKERSSGMYRLSSYFMARMVSDLPMDLALPTLFVFITYWMGGLKHNATNFFHTLIVLLYTVLVAQGLGLAIGAVVMKQKTAMTVAAVVILSLQLTGGFLVQNVPAFIDWIKYLSLTYYSYKLLLRSQYKPDERFQCGSNVSCLVKDFHRIKSVGLDEQVLSIVALALMLVGFRLVAYVALMKVGVIQHRKY</sequence>
<organism evidence="10 11">
    <name type="scientific">Tripterygium wilfordii</name>
    <name type="common">Thunder God vine</name>
    <dbReference type="NCBI Taxonomy" id="458696"/>
    <lineage>
        <taxon>Eukaryota</taxon>
        <taxon>Viridiplantae</taxon>
        <taxon>Streptophyta</taxon>
        <taxon>Embryophyta</taxon>
        <taxon>Tracheophyta</taxon>
        <taxon>Spermatophyta</taxon>
        <taxon>Magnoliopsida</taxon>
        <taxon>eudicotyledons</taxon>
        <taxon>Gunneridae</taxon>
        <taxon>Pentapetalae</taxon>
        <taxon>rosids</taxon>
        <taxon>fabids</taxon>
        <taxon>Celastrales</taxon>
        <taxon>Celastraceae</taxon>
        <taxon>Tripterygium</taxon>
    </lineage>
</organism>
<feature type="transmembrane region" description="Helical" evidence="8">
    <location>
        <begin position="553"/>
        <end position="574"/>
    </location>
</feature>
<dbReference type="GO" id="GO:0016887">
    <property type="term" value="F:ATP hydrolysis activity"/>
    <property type="evidence" value="ECO:0007669"/>
    <property type="project" value="InterPro"/>
</dbReference>
<dbReference type="SMART" id="SM00382">
    <property type="entry name" value="AAA"/>
    <property type="match status" value="1"/>
</dbReference>
<protein>
    <submittedName>
        <fullName evidence="10">ABC transporter G family member 9-like</fullName>
    </submittedName>
</protein>
<dbReference type="PROSITE" id="PS50893">
    <property type="entry name" value="ABC_TRANSPORTER_2"/>
    <property type="match status" value="1"/>
</dbReference>
<dbReference type="EMBL" id="JAAARO010000021">
    <property type="protein sequence ID" value="KAF5728660.1"/>
    <property type="molecule type" value="Genomic_DNA"/>
</dbReference>
<keyword evidence="4" id="KW-0547">Nucleotide-binding</keyword>
<evidence type="ECO:0000256" key="7">
    <source>
        <dbReference type="ARBA" id="ARBA00023136"/>
    </source>
</evidence>
<accession>A0A7J7C3E0</accession>
<dbReference type="GO" id="GO:0005886">
    <property type="term" value="C:plasma membrane"/>
    <property type="evidence" value="ECO:0007669"/>
    <property type="project" value="TreeGrafter"/>
</dbReference>
<dbReference type="InterPro" id="IPR013525">
    <property type="entry name" value="ABC2_TM"/>
</dbReference>
<evidence type="ECO:0000259" key="9">
    <source>
        <dbReference type="PROSITE" id="PS50893"/>
    </source>
</evidence>
<evidence type="ECO:0000256" key="4">
    <source>
        <dbReference type="ARBA" id="ARBA00022741"/>
    </source>
</evidence>
<evidence type="ECO:0000256" key="6">
    <source>
        <dbReference type="ARBA" id="ARBA00022989"/>
    </source>
</evidence>
<keyword evidence="3 8" id="KW-0812">Transmembrane</keyword>
<dbReference type="PANTHER" id="PTHR48041:SF22">
    <property type="entry name" value="ABC TRANSPORTER G FAMILY MEMBER 9"/>
    <property type="match status" value="1"/>
</dbReference>
<keyword evidence="6 8" id="KW-1133">Transmembrane helix</keyword>
<evidence type="ECO:0000256" key="2">
    <source>
        <dbReference type="ARBA" id="ARBA00022448"/>
    </source>
</evidence>
<dbReference type="PROSITE" id="PS00211">
    <property type="entry name" value="ABC_TRANSPORTER_1"/>
    <property type="match status" value="1"/>
</dbReference>
<dbReference type="InterPro" id="IPR050352">
    <property type="entry name" value="ABCG_transporters"/>
</dbReference>
<evidence type="ECO:0000256" key="8">
    <source>
        <dbReference type="SAM" id="Phobius"/>
    </source>
</evidence>
<dbReference type="GO" id="GO:0140359">
    <property type="term" value="F:ABC-type transporter activity"/>
    <property type="evidence" value="ECO:0007669"/>
    <property type="project" value="InterPro"/>
</dbReference>
<dbReference type="InterPro" id="IPR003439">
    <property type="entry name" value="ABC_transporter-like_ATP-bd"/>
</dbReference>
<keyword evidence="11" id="KW-1185">Reference proteome</keyword>
<dbReference type="SUPFAM" id="SSF52540">
    <property type="entry name" value="P-loop containing nucleoside triphosphate hydrolases"/>
    <property type="match status" value="1"/>
</dbReference>
<dbReference type="GO" id="GO:0005524">
    <property type="term" value="F:ATP binding"/>
    <property type="evidence" value="ECO:0007669"/>
    <property type="project" value="UniProtKB-KW"/>
</dbReference>
<dbReference type="Pfam" id="PF01061">
    <property type="entry name" value="ABC2_membrane"/>
    <property type="match status" value="1"/>
</dbReference>
<evidence type="ECO:0000256" key="5">
    <source>
        <dbReference type="ARBA" id="ARBA00022840"/>
    </source>
</evidence>
<dbReference type="Gene3D" id="3.40.50.300">
    <property type="entry name" value="P-loop containing nucleotide triphosphate hydrolases"/>
    <property type="match status" value="1"/>
</dbReference>
<dbReference type="PANTHER" id="PTHR48041">
    <property type="entry name" value="ABC TRANSPORTER G FAMILY MEMBER 28"/>
    <property type="match status" value="1"/>
</dbReference>
<feature type="transmembrane region" description="Helical" evidence="8">
    <location>
        <begin position="477"/>
        <end position="501"/>
    </location>
</feature>
<dbReference type="InterPro" id="IPR003593">
    <property type="entry name" value="AAA+_ATPase"/>
</dbReference>
<dbReference type="InParanoid" id="A0A7J7C3E0"/>
<gene>
    <name evidence="10" type="ORF">HS088_TW21G00809</name>
</gene>
<dbReference type="InterPro" id="IPR027417">
    <property type="entry name" value="P-loop_NTPase"/>
</dbReference>
<feature type="transmembrane region" description="Helical" evidence="8">
    <location>
        <begin position="339"/>
        <end position="356"/>
    </location>
</feature>
<proteinExistence type="predicted"/>
<dbReference type="Pfam" id="PF19055">
    <property type="entry name" value="ABC2_membrane_7"/>
    <property type="match status" value="1"/>
</dbReference>
<feature type="transmembrane region" description="Helical" evidence="8">
    <location>
        <begin position="368"/>
        <end position="388"/>
    </location>
</feature>
<keyword evidence="5" id="KW-0067">ATP-binding</keyword>
<feature type="domain" description="ABC transporter" evidence="9">
    <location>
        <begin position="25"/>
        <end position="276"/>
    </location>
</feature>
<name>A0A7J7C3E0_TRIWF</name>
<evidence type="ECO:0000256" key="1">
    <source>
        <dbReference type="ARBA" id="ARBA00004141"/>
    </source>
</evidence>
<evidence type="ECO:0000313" key="10">
    <source>
        <dbReference type="EMBL" id="KAF5728660.1"/>
    </source>
</evidence>
<keyword evidence="7 8" id="KW-0472">Membrane</keyword>
<dbReference type="InterPro" id="IPR017871">
    <property type="entry name" value="ABC_transporter-like_CS"/>
</dbReference>